<evidence type="ECO:0000313" key="2">
    <source>
        <dbReference type="EMBL" id="ORE09719.1"/>
    </source>
</evidence>
<feature type="compositionally biased region" description="Basic and acidic residues" evidence="1">
    <location>
        <begin position="190"/>
        <end position="199"/>
    </location>
</feature>
<feature type="compositionally biased region" description="Low complexity" evidence="1">
    <location>
        <begin position="116"/>
        <end position="126"/>
    </location>
</feature>
<dbReference type="EMBL" id="KV921873">
    <property type="protein sequence ID" value="ORE09719.1"/>
    <property type="molecule type" value="Genomic_DNA"/>
</dbReference>
<accession>A0A1X0RCG1</accession>
<evidence type="ECO:0000256" key="1">
    <source>
        <dbReference type="SAM" id="MobiDB-lite"/>
    </source>
</evidence>
<gene>
    <name evidence="2" type="ORF">BCV72DRAFT_55985</name>
</gene>
<protein>
    <submittedName>
        <fullName evidence="2">Uncharacterized protein</fullName>
    </submittedName>
</protein>
<name>A0A1X0RCG1_RHIZD</name>
<proteinExistence type="predicted"/>
<feature type="compositionally biased region" description="Basic and acidic residues" evidence="1">
    <location>
        <begin position="235"/>
        <end position="246"/>
    </location>
</feature>
<feature type="region of interest" description="Disordered" evidence="1">
    <location>
        <begin position="153"/>
        <end position="263"/>
    </location>
</feature>
<feature type="compositionally biased region" description="Basic and acidic residues" evidence="1">
    <location>
        <begin position="156"/>
        <end position="175"/>
    </location>
</feature>
<organism evidence="2">
    <name type="scientific">Rhizopus microsporus var. microsporus</name>
    <dbReference type="NCBI Taxonomy" id="86635"/>
    <lineage>
        <taxon>Eukaryota</taxon>
        <taxon>Fungi</taxon>
        <taxon>Fungi incertae sedis</taxon>
        <taxon>Mucoromycota</taxon>
        <taxon>Mucoromycotina</taxon>
        <taxon>Mucoromycetes</taxon>
        <taxon>Mucorales</taxon>
        <taxon>Mucorineae</taxon>
        <taxon>Rhizopodaceae</taxon>
        <taxon>Rhizopus</taxon>
    </lineage>
</organism>
<dbReference type="AlphaFoldDB" id="A0A1X0RCG1"/>
<feature type="compositionally biased region" description="Low complexity" evidence="1">
    <location>
        <begin position="70"/>
        <end position="108"/>
    </location>
</feature>
<feature type="region of interest" description="Disordered" evidence="1">
    <location>
        <begin position="48"/>
        <end position="134"/>
    </location>
</feature>
<reference evidence="2" key="1">
    <citation type="journal article" date="2016" name="Proc. Natl. Acad. Sci. U.S.A.">
        <title>Lipid metabolic changes in an early divergent fungus govern the establishment of a mutualistic symbiosis with endobacteria.</title>
        <authorList>
            <person name="Lastovetsky O.A."/>
            <person name="Gaspar M.L."/>
            <person name="Mondo S.J."/>
            <person name="LaButti K.M."/>
            <person name="Sandor L."/>
            <person name="Grigoriev I.V."/>
            <person name="Henry S.A."/>
            <person name="Pawlowska T.E."/>
        </authorList>
    </citation>
    <scope>NUCLEOTIDE SEQUENCE [LARGE SCALE GENOMIC DNA]</scope>
    <source>
        <strain evidence="2">ATCC 52814</strain>
    </source>
</reference>
<dbReference type="VEuPathDB" id="FungiDB:BCV72DRAFT_55985"/>
<feature type="compositionally biased region" description="Low complexity" evidence="1">
    <location>
        <begin position="223"/>
        <end position="233"/>
    </location>
</feature>
<dbReference type="OrthoDB" id="2290656at2759"/>
<sequence>MNLLLLQKSLSRQRLLSLLKLPLLLLKNPRVRARSVNLSWVDCSAVSPVKEGDKTDEPAPPVPAKDEPEVTPANTTTTTTNTTNTTDEPNTTTATVNNTNTNENAAATGPVTDQPTATTNESTEASAQKEQHKDNVIDHLKRTSIGKFFNKKKEHHPVAEHKEEVTEPTTSHDEEVTPAVTSNNEPADVPVEHQEEKPVRASSPLGRRLTQLFRGISPKKKATAATAASGSTSEEQEHQEQPHDPILDAPAVAGTPANAVKVN</sequence>
<dbReference type="Proteomes" id="UP000242414">
    <property type="component" value="Unassembled WGS sequence"/>
</dbReference>